<organism evidence="2 3">
    <name type="scientific">Mycena alexandri</name>
    <dbReference type="NCBI Taxonomy" id="1745969"/>
    <lineage>
        <taxon>Eukaryota</taxon>
        <taxon>Fungi</taxon>
        <taxon>Dikarya</taxon>
        <taxon>Basidiomycota</taxon>
        <taxon>Agaricomycotina</taxon>
        <taxon>Agaricomycetes</taxon>
        <taxon>Agaricomycetidae</taxon>
        <taxon>Agaricales</taxon>
        <taxon>Marasmiineae</taxon>
        <taxon>Mycenaceae</taxon>
        <taxon>Mycena</taxon>
    </lineage>
</organism>
<evidence type="ECO:0000313" key="2">
    <source>
        <dbReference type="EMBL" id="KAJ7017255.1"/>
    </source>
</evidence>
<evidence type="ECO:0000256" key="1">
    <source>
        <dbReference type="SAM" id="MobiDB-lite"/>
    </source>
</evidence>
<reference evidence="2" key="1">
    <citation type="submission" date="2023-03" db="EMBL/GenBank/DDBJ databases">
        <title>Massive genome expansion in bonnet fungi (Mycena s.s.) driven by repeated elements and novel gene families across ecological guilds.</title>
        <authorList>
            <consortium name="Lawrence Berkeley National Laboratory"/>
            <person name="Harder C.B."/>
            <person name="Miyauchi S."/>
            <person name="Viragh M."/>
            <person name="Kuo A."/>
            <person name="Thoen E."/>
            <person name="Andreopoulos B."/>
            <person name="Lu D."/>
            <person name="Skrede I."/>
            <person name="Drula E."/>
            <person name="Henrissat B."/>
            <person name="Morin E."/>
            <person name="Kohler A."/>
            <person name="Barry K."/>
            <person name="LaButti K."/>
            <person name="Morin E."/>
            <person name="Salamov A."/>
            <person name="Lipzen A."/>
            <person name="Mereny Z."/>
            <person name="Hegedus B."/>
            <person name="Baldrian P."/>
            <person name="Stursova M."/>
            <person name="Weitz H."/>
            <person name="Taylor A."/>
            <person name="Grigoriev I.V."/>
            <person name="Nagy L.G."/>
            <person name="Martin F."/>
            <person name="Kauserud H."/>
        </authorList>
    </citation>
    <scope>NUCLEOTIDE SEQUENCE</scope>
    <source>
        <strain evidence="2">CBHHK200</strain>
    </source>
</reference>
<protein>
    <submittedName>
        <fullName evidence="2">Uncharacterized protein</fullName>
    </submittedName>
</protein>
<keyword evidence="3" id="KW-1185">Reference proteome</keyword>
<name>A0AAD6WLU8_9AGAR</name>
<dbReference type="Proteomes" id="UP001218188">
    <property type="component" value="Unassembled WGS sequence"/>
</dbReference>
<feature type="region of interest" description="Disordered" evidence="1">
    <location>
        <begin position="271"/>
        <end position="301"/>
    </location>
</feature>
<sequence>MSAPLHNIHPVTRLPPAPPGYVSCTGHQYYDGKFQSEEAQSRRKDQHFWLVAWGPWPLHGAFTYPVTGTQTHPPAPKSTLLLGPNAPSTLSNKRVLLYGLSCTHHLICPAPTLLLPPGALHRQMRTHCHLAAQGILGLVAVTAPPPCLSPSPGRPPFLSPLSSSTLLLSTSQLGHTNAIPISLSPPFNGPQGAPMWMRTSFPRSKRAHCKEVERRACASAKHEARASAAPPHHITSVEIMCAPSPGVTIGLVPKPEPESDTEPNTVIERQAMGTASSKTPGRRHSGPPGVWAMPEELASVW</sequence>
<dbReference type="AlphaFoldDB" id="A0AAD6WLU8"/>
<accession>A0AAD6WLU8</accession>
<proteinExistence type="predicted"/>
<dbReference type="EMBL" id="JARJCM010000421">
    <property type="protein sequence ID" value="KAJ7017255.1"/>
    <property type="molecule type" value="Genomic_DNA"/>
</dbReference>
<evidence type="ECO:0000313" key="3">
    <source>
        <dbReference type="Proteomes" id="UP001218188"/>
    </source>
</evidence>
<gene>
    <name evidence="2" type="ORF">C8F04DRAFT_1200785</name>
</gene>
<comment type="caution">
    <text evidence="2">The sequence shown here is derived from an EMBL/GenBank/DDBJ whole genome shotgun (WGS) entry which is preliminary data.</text>
</comment>